<dbReference type="InterPro" id="IPR032710">
    <property type="entry name" value="NTF2-like_dom_sf"/>
</dbReference>
<protein>
    <submittedName>
        <fullName evidence="1">SnoaL-like polyketide cyclase</fullName>
    </submittedName>
</protein>
<dbReference type="GO" id="GO:0030638">
    <property type="term" value="P:polyketide metabolic process"/>
    <property type="evidence" value="ECO:0007669"/>
    <property type="project" value="InterPro"/>
</dbReference>
<dbReference type="EMBL" id="LT607410">
    <property type="protein sequence ID" value="SCE70282.1"/>
    <property type="molecule type" value="Genomic_DNA"/>
</dbReference>
<reference evidence="1 2" key="1">
    <citation type="submission" date="2016-06" db="EMBL/GenBank/DDBJ databases">
        <authorList>
            <person name="Kjaerup R.B."/>
            <person name="Dalgaard T.S."/>
            <person name="Juul-Madsen H.R."/>
        </authorList>
    </citation>
    <scope>NUCLEOTIDE SEQUENCE [LARGE SCALE GENOMIC DNA]</scope>
    <source>
        <strain evidence="1 2">DSM 43821</strain>
    </source>
</reference>
<organism evidence="1 2">
    <name type="scientific">Micromonospora purpureochromogenes</name>
    <dbReference type="NCBI Taxonomy" id="47872"/>
    <lineage>
        <taxon>Bacteria</taxon>
        <taxon>Bacillati</taxon>
        <taxon>Actinomycetota</taxon>
        <taxon>Actinomycetes</taxon>
        <taxon>Micromonosporales</taxon>
        <taxon>Micromonosporaceae</taxon>
        <taxon>Micromonospora</taxon>
    </lineage>
</organism>
<dbReference type="Proteomes" id="UP000198228">
    <property type="component" value="Chromosome I"/>
</dbReference>
<evidence type="ECO:0000313" key="2">
    <source>
        <dbReference type="Proteomes" id="UP000198228"/>
    </source>
</evidence>
<dbReference type="PANTHER" id="PTHR38436:SF1">
    <property type="entry name" value="ESTER CYCLASE"/>
    <property type="match status" value="1"/>
</dbReference>
<name>A0A1C4UF50_9ACTN</name>
<dbReference type="AlphaFoldDB" id="A0A1C4UF50"/>
<gene>
    <name evidence="1" type="ORF">GA0074696_0324</name>
</gene>
<dbReference type="SUPFAM" id="SSF54427">
    <property type="entry name" value="NTF2-like"/>
    <property type="match status" value="1"/>
</dbReference>
<accession>A0A1C4UF50</accession>
<evidence type="ECO:0000313" key="1">
    <source>
        <dbReference type="EMBL" id="SCE70282.1"/>
    </source>
</evidence>
<dbReference type="PANTHER" id="PTHR38436">
    <property type="entry name" value="POLYKETIDE CYCLASE SNOAL-LIKE DOMAIN"/>
    <property type="match status" value="1"/>
</dbReference>
<sequence length="139" mass="15804">METTETRVVREFMTRVRSGVDPDAAHRLMADRVLAHQVQAEDELTVERTPAQYAAHVRDMLAAYGDFSLRVDELFGAGDRVYARWTQHGRHLGEVDGFPPTGLPVTQVTSAVYRVRDGRIVEYWIQIDRHGLGAQLRRS</sequence>
<proteinExistence type="predicted"/>
<dbReference type="RefSeq" id="WP_088959444.1">
    <property type="nucleotide sequence ID" value="NZ_LT607410.1"/>
</dbReference>
<dbReference type="Gene3D" id="3.10.450.50">
    <property type="match status" value="1"/>
</dbReference>
<dbReference type="InterPro" id="IPR009959">
    <property type="entry name" value="Cyclase_SnoaL-like"/>
</dbReference>
<dbReference type="Pfam" id="PF07366">
    <property type="entry name" value="SnoaL"/>
    <property type="match status" value="1"/>
</dbReference>